<feature type="region of interest" description="Disordered" evidence="1">
    <location>
        <begin position="390"/>
        <end position="416"/>
    </location>
</feature>
<accession>A0A3R7FZC4</accession>
<feature type="domain" description="DUF4350" evidence="2">
    <location>
        <begin position="54"/>
        <end position="230"/>
    </location>
</feature>
<dbReference type="Proteomes" id="UP000028058">
    <property type="component" value="Unassembled WGS sequence"/>
</dbReference>
<dbReference type="InterPro" id="IPR025646">
    <property type="entry name" value="DUF4350"/>
</dbReference>
<keyword evidence="4" id="KW-1185">Reference proteome</keyword>
<evidence type="ECO:0000313" key="3">
    <source>
        <dbReference type="EMBL" id="RKM97813.1"/>
    </source>
</evidence>
<organism evidence="3 4">
    <name type="scientific">Streptomyces xinghaiensis</name>
    <dbReference type="NCBI Taxonomy" id="1038928"/>
    <lineage>
        <taxon>Bacteria</taxon>
        <taxon>Bacillati</taxon>
        <taxon>Actinomycetota</taxon>
        <taxon>Actinomycetes</taxon>
        <taxon>Kitasatosporales</taxon>
        <taxon>Streptomycetaceae</taxon>
        <taxon>Streptomyces</taxon>
    </lineage>
</organism>
<evidence type="ECO:0000313" key="4">
    <source>
        <dbReference type="Proteomes" id="UP000028058"/>
    </source>
</evidence>
<evidence type="ECO:0000259" key="2">
    <source>
        <dbReference type="Pfam" id="PF14258"/>
    </source>
</evidence>
<evidence type="ECO:0000256" key="1">
    <source>
        <dbReference type="SAM" id="MobiDB-lite"/>
    </source>
</evidence>
<dbReference type="Pfam" id="PF14258">
    <property type="entry name" value="DUF4350"/>
    <property type="match status" value="1"/>
</dbReference>
<proteinExistence type="predicted"/>
<name>A0A3R7FZC4_9ACTN</name>
<dbReference type="EMBL" id="JNAD02000002">
    <property type="protein sequence ID" value="RKM97813.1"/>
    <property type="molecule type" value="Genomic_DNA"/>
</dbReference>
<comment type="caution">
    <text evidence="3">The sequence shown here is derived from an EMBL/GenBank/DDBJ whole genome shotgun (WGS) entry which is preliminary data.</text>
</comment>
<reference evidence="3 4" key="1">
    <citation type="journal article" date="2014" name="Genome Announc.">
        <title>Draft Genome Sequence of Streptomyces fradiae ATCC 19609, a Strain Highly Sensitive to Antibiotics.</title>
        <authorList>
            <person name="Bekker O.B."/>
            <person name="Klimina K.M."/>
            <person name="Vatlin A.A."/>
            <person name="Zakharevich N.V."/>
            <person name="Kasianov A.S."/>
            <person name="Danilenko V.N."/>
        </authorList>
    </citation>
    <scope>NUCLEOTIDE SEQUENCE [LARGE SCALE GENOMIC DNA]</scope>
    <source>
        <strain evidence="3 4">ATCC 19609</strain>
    </source>
</reference>
<gene>
    <name evidence="3" type="ORF">SFRA_004395</name>
</gene>
<dbReference type="OrthoDB" id="5241668at2"/>
<protein>
    <submittedName>
        <fullName evidence="3">DUF4350 domain-containing protein</fullName>
    </submittedName>
</protein>
<dbReference type="AlphaFoldDB" id="A0A3R7FZC4"/>
<dbReference type="RefSeq" id="WP_063831811.1">
    <property type="nucleotide sequence ID" value="NZ_CP134822.1"/>
</dbReference>
<sequence>MTRTAAAETSATPTARRLWTRYRGLLLALAVLVLAGVALAAVRSGEQHGRLDPRSADRYGSRAVAELLADRGVRTTVVTTTTEATTAAGPDTTLLITNPDLLTERQRKALRNAATAPGVRTVLLAPGPAATRTLAPAVQVAEPAEVSPHSPDCDLPAARRAGDAEVGGIRYSPSSKAPDADSCYLSDGLPTLVRLPDTDNRDTVLLGSPDILFNDRLAERGNASLALQLLGSRDHLVWYLPSLDDAASDGEERGFLQLLPSGWIWAVAQLGIAAVFTALWRARRLGPLTPERLPVTIRASETTEGRARLYHQAHARDRAAEILRSATRTRLAPVVGVAAARAHRPEVLCPALASHVPGTGPDLHTLLFGPVPPDDRSLIRLADELDRLERTVTADTPVSPTAPPDAAPTKKKDTTS</sequence>